<dbReference type="RefSeq" id="WP_058458923.1">
    <property type="nucleotide sequence ID" value="NZ_CAAAIY010000008.1"/>
</dbReference>
<feature type="domain" description="Glycosyl transferase family 1" evidence="1">
    <location>
        <begin position="224"/>
        <end position="383"/>
    </location>
</feature>
<organism evidence="3 4">
    <name type="scientific">Legionella bozemanae</name>
    <name type="common">Fluoribacter bozemanae</name>
    <dbReference type="NCBI Taxonomy" id="447"/>
    <lineage>
        <taxon>Bacteria</taxon>
        <taxon>Pseudomonadati</taxon>
        <taxon>Pseudomonadota</taxon>
        <taxon>Gammaproteobacteria</taxon>
        <taxon>Legionellales</taxon>
        <taxon>Legionellaceae</taxon>
        <taxon>Legionella</taxon>
    </lineage>
</organism>
<dbReference type="GO" id="GO:1901135">
    <property type="term" value="P:carbohydrate derivative metabolic process"/>
    <property type="evidence" value="ECO:0007669"/>
    <property type="project" value="UniProtKB-ARBA"/>
</dbReference>
<dbReference type="InterPro" id="IPR028098">
    <property type="entry name" value="Glyco_trans_4-like_N"/>
</dbReference>
<keyword evidence="3" id="KW-0808">Transferase</keyword>
<proteinExistence type="predicted"/>
<gene>
    <name evidence="3" type="ORF">Lboz_1253</name>
</gene>
<dbReference type="OrthoDB" id="9787293at2"/>
<evidence type="ECO:0000313" key="3">
    <source>
        <dbReference type="EMBL" id="KTC74577.1"/>
    </source>
</evidence>
<dbReference type="PANTHER" id="PTHR12526">
    <property type="entry name" value="GLYCOSYLTRANSFERASE"/>
    <property type="match status" value="1"/>
</dbReference>
<dbReference type="STRING" id="447.Lboz_1253"/>
<dbReference type="CDD" id="cd03794">
    <property type="entry name" value="GT4_WbuB-like"/>
    <property type="match status" value="1"/>
</dbReference>
<dbReference type="PATRIC" id="fig|447.4.peg.1337"/>
<evidence type="ECO:0000313" key="4">
    <source>
        <dbReference type="Proteomes" id="UP000054695"/>
    </source>
</evidence>
<dbReference type="InterPro" id="IPR001296">
    <property type="entry name" value="Glyco_trans_1"/>
</dbReference>
<feature type="domain" description="Glycosyltransferase subfamily 4-like N-terminal" evidence="2">
    <location>
        <begin position="17"/>
        <end position="199"/>
    </location>
</feature>
<evidence type="ECO:0000259" key="2">
    <source>
        <dbReference type="Pfam" id="PF13579"/>
    </source>
</evidence>
<sequence>MRILLISQYFWPETFIINELVETLTQQGHTIKVLTGKPNYPNGEIFAGYTKKGIVSESFIPGVTVFRAPLRSRGKGGAKNLILNYLSFVMNGLRFFPSAIKGESYDVVFAFGLSPITSIIPAIFLKWRLKSHLAVWIQDLWPESLKATGFIRNPFLLWLVGQLVRAIYYCSDTILAQSHAFKAPISRYAKENKIVYYPNSYNDSNSATTDVPQIPENLLNELNSKFCVVFAGNLGIAQSLPTLVDAAEQLQDLPDFRLVFVGSGSMSEWLSQQKKEKKLDNIIIAGRFPALEMPHILSRAAALLVSLKKDEIFSYTIPSKIQAYLAAGKPIIAALDGEAARVVERAEAGLTCPSEDSQGLAQCIRTIYKLSPIERNKMGASGRAYFLENFNMPTQANKLIEILNERIKSAK</sequence>
<name>A0A0W0RU97_LEGBO</name>
<dbReference type="EMBL" id="LNXU01000014">
    <property type="protein sequence ID" value="KTC74577.1"/>
    <property type="molecule type" value="Genomic_DNA"/>
</dbReference>
<dbReference type="GO" id="GO:0016757">
    <property type="term" value="F:glycosyltransferase activity"/>
    <property type="evidence" value="ECO:0007669"/>
    <property type="project" value="InterPro"/>
</dbReference>
<evidence type="ECO:0000259" key="1">
    <source>
        <dbReference type="Pfam" id="PF00534"/>
    </source>
</evidence>
<dbReference type="SUPFAM" id="SSF53756">
    <property type="entry name" value="UDP-Glycosyltransferase/glycogen phosphorylase"/>
    <property type="match status" value="1"/>
</dbReference>
<dbReference type="Gene3D" id="3.40.50.2000">
    <property type="entry name" value="Glycogen Phosphorylase B"/>
    <property type="match status" value="2"/>
</dbReference>
<reference evidence="3 4" key="1">
    <citation type="submission" date="2015-11" db="EMBL/GenBank/DDBJ databases">
        <title>Genomic analysis of 38 Legionella species identifies large and diverse effector repertoires.</title>
        <authorList>
            <person name="Burstein D."/>
            <person name="Amaro F."/>
            <person name="Zusman T."/>
            <person name="Lifshitz Z."/>
            <person name="Cohen O."/>
            <person name="Gilbert J.A."/>
            <person name="Pupko T."/>
            <person name="Shuman H.A."/>
            <person name="Segal G."/>
        </authorList>
    </citation>
    <scope>NUCLEOTIDE SEQUENCE [LARGE SCALE GENOMIC DNA]</scope>
    <source>
        <strain evidence="3 4">WIGA</strain>
    </source>
</reference>
<dbReference type="Pfam" id="PF00534">
    <property type="entry name" value="Glycos_transf_1"/>
    <property type="match status" value="1"/>
</dbReference>
<protein>
    <submittedName>
        <fullName evidence="3">Glycosyltransferase, group 1 family</fullName>
    </submittedName>
</protein>
<accession>A0A0W0RU97</accession>
<dbReference type="AlphaFoldDB" id="A0A0W0RU97"/>
<dbReference type="Pfam" id="PF13579">
    <property type="entry name" value="Glyco_trans_4_4"/>
    <property type="match status" value="1"/>
</dbReference>
<keyword evidence="4" id="KW-1185">Reference proteome</keyword>
<dbReference type="Proteomes" id="UP000054695">
    <property type="component" value="Unassembled WGS sequence"/>
</dbReference>
<comment type="caution">
    <text evidence="3">The sequence shown here is derived from an EMBL/GenBank/DDBJ whole genome shotgun (WGS) entry which is preliminary data.</text>
</comment>